<evidence type="ECO:0000313" key="1">
    <source>
        <dbReference type="EMBL" id="MFC4906620.1"/>
    </source>
</evidence>
<dbReference type="Proteomes" id="UP001595872">
    <property type="component" value="Unassembled WGS sequence"/>
</dbReference>
<sequence length="204" mass="21671">MSGYWRRNPGRKAAVVGVSVTVAVGGVSLAEAGPSSVKAGPPAASRVAGSALAKDAQAGMARARAALEAGHYGTKLSMRYDTDCAGHSEGRAPDFFRENPCRRMVRGFVQLGELDKDLVLVAISWVEMQDATSAQGYKALVDANAGKVTELSRETKPFEAISFENRTFMTGLKGAFVWNVEVKPQFSTVSDAVVNGILEDSRQG</sequence>
<dbReference type="EMBL" id="JBHSIT010000001">
    <property type="protein sequence ID" value="MFC4906620.1"/>
    <property type="molecule type" value="Genomic_DNA"/>
</dbReference>
<keyword evidence="2" id="KW-1185">Reference proteome</keyword>
<evidence type="ECO:0000313" key="2">
    <source>
        <dbReference type="Proteomes" id="UP001595872"/>
    </source>
</evidence>
<protein>
    <submittedName>
        <fullName evidence="1">Uncharacterized protein</fullName>
    </submittedName>
</protein>
<dbReference type="RefSeq" id="WP_378252305.1">
    <property type="nucleotide sequence ID" value="NZ_JBHSIT010000001.1"/>
</dbReference>
<reference evidence="2" key="1">
    <citation type="journal article" date="2019" name="Int. J. Syst. Evol. Microbiol.">
        <title>The Global Catalogue of Microorganisms (GCM) 10K type strain sequencing project: providing services to taxonomists for standard genome sequencing and annotation.</title>
        <authorList>
            <consortium name="The Broad Institute Genomics Platform"/>
            <consortium name="The Broad Institute Genome Sequencing Center for Infectious Disease"/>
            <person name="Wu L."/>
            <person name="Ma J."/>
        </authorList>
    </citation>
    <scope>NUCLEOTIDE SEQUENCE [LARGE SCALE GENOMIC DNA]</scope>
    <source>
        <strain evidence="2">KLKA75</strain>
    </source>
</reference>
<comment type="caution">
    <text evidence="1">The sequence shown here is derived from an EMBL/GenBank/DDBJ whole genome shotgun (WGS) entry which is preliminary data.</text>
</comment>
<organism evidence="1 2">
    <name type="scientific">Actinomadura gamaensis</name>
    <dbReference type="NCBI Taxonomy" id="1763541"/>
    <lineage>
        <taxon>Bacteria</taxon>
        <taxon>Bacillati</taxon>
        <taxon>Actinomycetota</taxon>
        <taxon>Actinomycetes</taxon>
        <taxon>Streptosporangiales</taxon>
        <taxon>Thermomonosporaceae</taxon>
        <taxon>Actinomadura</taxon>
    </lineage>
</organism>
<proteinExistence type="predicted"/>
<accession>A0ABV9TR91</accession>
<name>A0ABV9TR91_9ACTN</name>
<gene>
    <name evidence="1" type="ORF">ACFPCY_04770</name>
</gene>